<dbReference type="GO" id="GO:0051287">
    <property type="term" value="F:NAD binding"/>
    <property type="evidence" value="ECO:0007669"/>
    <property type="project" value="InterPro"/>
</dbReference>
<dbReference type="Pfam" id="PF02826">
    <property type="entry name" value="2-Hacid_dh_C"/>
    <property type="match status" value="1"/>
</dbReference>
<sequence>LQIVTLIRTCHIKQQHQIAKQLSEGQRSADLRVEGERGRGRLSTIGDADSGGGAAVGYYKGGGSGECCPSHPSAPTHLGVFLLHVQLRVCLLSSRMSNGATGRPLVALLDGRDCTVEMPILKDVATVAFCDAQSTHEIHEKVLNEAVAALMWHSITLEREDLEKFKALRVVVRIGTGTDNIDVKAATDLEEWIEVSGVEQVRELASGSTRIRDDTLGIIGLGRVGTAVAMRAKAFGFKICFFDPHLPEGVDKSLGIERCYNLDDILFKSDCITLHCPLTDETRHMINDVSFSIFVFFFWLLGIEKPFIYDNIALKLHPLSVS</sequence>
<dbReference type="PANTHER" id="PTHR46029">
    <property type="entry name" value="C-TERMINAL-BINDING PROTEIN"/>
    <property type="match status" value="1"/>
</dbReference>
<dbReference type="GO" id="GO:0003714">
    <property type="term" value="F:transcription corepressor activity"/>
    <property type="evidence" value="ECO:0007669"/>
    <property type="project" value="TreeGrafter"/>
</dbReference>
<proteinExistence type="inferred from homology"/>
<dbReference type="PROSITE" id="PS00065">
    <property type="entry name" value="D_2_HYDROXYACID_DH_1"/>
    <property type="match status" value="1"/>
</dbReference>
<protein>
    <submittedName>
        <fullName evidence="4">2-Hacid_dh_C domain-containing protein</fullName>
    </submittedName>
</protein>
<dbReference type="InterPro" id="IPR036291">
    <property type="entry name" value="NAD(P)-bd_dom_sf"/>
</dbReference>
<dbReference type="WBParaSite" id="OFLC_0001466001-mRNA-1">
    <property type="protein sequence ID" value="OFLC_0001466001-mRNA-1"/>
    <property type="gene ID" value="OFLC_0001466001"/>
</dbReference>
<feature type="domain" description="D-isomer specific 2-hydroxyacid dehydrogenase catalytic" evidence="2">
    <location>
        <begin position="114"/>
        <end position="189"/>
    </location>
</feature>
<evidence type="ECO:0000259" key="2">
    <source>
        <dbReference type="Pfam" id="PF00389"/>
    </source>
</evidence>
<dbReference type="GO" id="GO:0003713">
    <property type="term" value="F:transcription coactivator activity"/>
    <property type="evidence" value="ECO:0007669"/>
    <property type="project" value="TreeGrafter"/>
</dbReference>
<dbReference type="SUPFAM" id="SSF52283">
    <property type="entry name" value="Formate/glycerate dehydrogenase catalytic domain-like"/>
    <property type="match status" value="1"/>
</dbReference>
<evidence type="ECO:0000259" key="3">
    <source>
        <dbReference type="Pfam" id="PF02826"/>
    </source>
</evidence>
<dbReference type="GO" id="GO:0016616">
    <property type="term" value="F:oxidoreductase activity, acting on the CH-OH group of donors, NAD or NADP as acceptor"/>
    <property type="evidence" value="ECO:0007669"/>
    <property type="project" value="InterPro"/>
</dbReference>
<dbReference type="Pfam" id="PF00389">
    <property type="entry name" value="2-Hacid_dh"/>
    <property type="match status" value="1"/>
</dbReference>
<organism evidence="4">
    <name type="scientific">Onchocerca flexuosa</name>
    <dbReference type="NCBI Taxonomy" id="387005"/>
    <lineage>
        <taxon>Eukaryota</taxon>
        <taxon>Metazoa</taxon>
        <taxon>Ecdysozoa</taxon>
        <taxon>Nematoda</taxon>
        <taxon>Chromadorea</taxon>
        <taxon>Rhabditida</taxon>
        <taxon>Spirurina</taxon>
        <taxon>Spiruromorpha</taxon>
        <taxon>Filarioidea</taxon>
        <taxon>Onchocercidae</taxon>
        <taxon>Onchocerca</taxon>
    </lineage>
</organism>
<dbReference type="GO" id="GO:0140297">
    <property type="term" value="F:DNA-binding transcription factor binding"/>
    <property type="evidence" value="ECO:0007669"/>
    <property type="project" value="TreeGrafter"/>
</dbReference>
<reference evidence="4" key="1">
    <citation type="submission" date="2016-06" db="UniProtKB">
        <authorList>
            <consortium name="WormBaseParasite"/>
        </authorList>
    </citation>
    <scope>IDENTIFICATION</scope>
</reference>
<name>A0A183I4I7_9BILA</name>
<dbReference type="InterPro" id="IPR006140">
    <property type="entry name" value="D-isomer_DH_NAD-bd"/>
</dbReference>
<feature type="domain" description="D-isomer specific 2-hydroxyacid dehydrogenase NAD-binding" evidence="3">
    <location>
        <begin position="202"/>
        <end position="292"/>
    </location>
</feature>
<dbReference type="InterPro" id="IPR029752">
    <property type="entry name" value="D-isomer_DH_CS1"/>
</dbReference>
<keyword evidence="1" id="KW-0560">Oxidoreductase</keyword>
<evidence type="ECO:0000256" key="1">
    <source>
        <dbReference type="RuleBase" id="RU003719"/>
    </source>
</evidence>
<dbReference type="GO" id="GO:0006357">
    <property type="term" value="P:regulation of transcription by RNA polymerase II"/>
    <property type="evidence" value="ECO:0007669"/>
    <property type="project" value="TreeGrafter"/>
</dbReference>
<accession>A0A183I4I7</accession>
<dbReference type="InterPro" id="IPR051638">
    <property type="entry name" value="CTBP_dehydrogenase"/>
</dbReference>
<dbReference type="SUPFAM" id="SSF51735">
    <property type="entry name" value="NAD(P)-binding Rossmann-fold domains"/>
    <property type="match status" value="1"/>
</dbReference>
<dbReference type="GO" id="GO:0005634">
    <property type="term" value="C:nucleus"/>
    <property type="evidence" value="ECO:0007669"/>
    <property type="project" value="TreeGrafter"/>
</dbReference>
<comment type="similarity">
    <text evidence="1">Belongs to the D-isomer specific 2-hydroxyacid dehydrogenase family.</text>
</comment>
<dbReference type="GO" id="GO:0001221">
    <property type="term" value="F:transcription coregulator binding"/>
    <property type="evidence" value="ECO:0007669"/>
    <property type="project" value="TreeGrafter"/>
</dbReference>
<dbReference type="STRING" id="387005.A0A183I4I7"/>
<evidence type="ECO:0000313" key="4">
    <source>
        <dbReference type="WBParaSite" id="OFLC_0001466001-mRNA-1"/>
    </source>
</evidence>
<dbReference type="PANTHER" id="PTHR46029:SF7">
    <property type="entry name" value="C-TERMINAL-BINDING PROTEIN"/>
    <property type="match status" value="1"/>
</dbReference>
<dbReference type="InterPro" id="IPR006139">
    <property type="entry name" value="D-isomer_2_OHA_DH_cat_dom"/>
</dbReference>
<dbReference type="Gene3D" id="3.40.50.720">
    <property type="entry name" value="NAD(P)-binding Rossmann-like Domain"/>
    <property type="match status" value="2"/>
</dbReference>
<dbReference type="AlphaFoldDB" id="A0A183I4I7"/>